<dbReference type="AlphaFoldDB" id="A0A4S8IZK8"/>
<comment type="caution">
    <text evidence="1">The sequence shown here is derived from an EMBL/GenBank/DDBJ whole genome shotgun (WGS) entry which is preliminary data.</text>
</comment>
<dbReference type="Proteomes" id="UP000317650">
    <property type="component" value="Chromosome 10"/>
</dbReference>
<accession>A0A4S8IZK8</accession>
<keyword evidence="2" id="KW-1185">Reference proteome</keyword>
<proteinExistence type="predicted"/>
<name>A0A4S8IZK8_MUSBA</name>
<evidence type="ECO:0000313" key="2">
    <source>
        <dbReference type="Proteomes" id="UP000317650"/>
    </source>
</evidence>
<evidence type="ECO:0000313" key="1">
    <source>
        <dbReference type="EMBL" id="THU54375.1"/>
    </source>
</evidence>
<organism evidence="1 2">
    <name type="scientific">Musa balbisiana</name>
    <name type="common">Banana</name>
    <dbReference type="NCBI Taxonomy" id="52838"/>
    <lineage>
        <taxon>Eukaryota</taxon>
        <taxon>Viridiplantae</taxon>
        <taxon>Streptophyta</taxon>
        <taxon>Embryophyta</taxon>
        <taxon>Tracheophyta</taxon>
        <taxon>Spermatophyta</taxon>
        <taxon>Magnoliopsida</taxon>
        <taxon>Liliopsida</taxon>
        <taxon>Zingiberales</taxon>
        <taxon>Musaceae</taxon>
        <taxon>Musa</taxon>
    </lineage>
</organism>
<sequence>MVFVMELDDDKFQEKLCRQTASQESQTVAACVGRRTAAVTWREGFSLSCGQSSASEQSPTFLGCHLQAPAHHFYYSCIQPPGVFLHRSQDCRCRQPGGCNDQSGRSHLLKDPYGCDPCVEESKSIRYIDPILLGV</sequence>
<dbReference type="EMBL" id="PYDT01000008">
    <property type="protein sequence ID" value="THU54375.1"/>
    <property type="molecule type" value="Genomic_DNA"/>
</dbReference>
<reference evidence="1 2" key="1">
    <citation type="journal article" date="2019" name="Nat. Plants">
        <title>Genome sequencing of Musa balbisiana reveals subgenome evolution and function divergence in polyploid bananas.</title>
        <authorList>
            <person name="Yao X."/>
        </authorList>
    </citation>
    <scope>NUCLEOTIDE SEQUENCE [LARGE SCALE GENOMIC DNA]</scope>
    <source>
        <strain evidence="2">cv. DH-PKW</strain>
        <tissue evidence="1">Leaves</tissue>
    </source>
</reference>
<protein>
    <submittedName>
        <fullName evidence="1">Uncharacterized protein</fullName>
    </submittedName>
</protein>
<gene>
    <name evidence="1" type="ORF">C4D60_Mb10t24430</name>
</gene>